<evidence type="ECO:0000313" key="1">
    <source>
        <dbReference type="EMBL" id="KAI4383637.1"/>
    </source>
</evidence>
<keyword evidence="2" id="KW-1185">Reference proteome</keyword>
<dbReference type="Proteomes" id="UP001057402">
    <property type="component" value="Chromosome 3"/>
</dbReference>
<dbReference type="EMBL" id="CM042882">
    <property type="protein sequence ID" value="KAI4383637.1"/>
    <property type="molecule type" value="Genomic_DNA"/>
</dbReference>
<reference evidence="2" key="1">
    <citation type="journal article" date="2023" name="Front. Plant Sci.">
        <title>Chromosomal-level genome assembly of Melastoma candidum provides insights into trichome evolution.</title>
        <authorList>
            <person name="Zhong Y."/>
            <person name="Wu W."/>
            <person name="Sun C."/>
            <person name="Zou P."/>
            <person name="Liu Y."/>
            <person name="Dai S."/>
            <person name="Zhou R."/>
        </authorList>
    </citation>
    <scope>NUCLEOTIDE SEQUENCE [LARGE SCALE GENOMIC DNA]</scope>
</reference>
<evidence type="ECO:0000313" key="2">
    <source>
        <dbReference type="Proteomes" id="UP001057402"/>
    </source>
</evidence>
<name>A0ACB9RXA2_9MYRT</name>
<proteinExistence type="predicted"/>
<organism evidence="1 2">
    <name type="scientific">Melastoma candidum</name>
    <dbReference type="NCBI Taxonomy" id="119954"/>
    <lineage>
        <taxon>Eukaryota</taxon>
        <taxon>Viridiplantae</taxon>
        <taxon>Streptophyta</taxon>
        <taxon>Embryophyta</taxon>
        <taxon>Tracheophyta</taxon>
        <taxon>Spermatophyta</taxon>
        <taxon>Magnoliopsida</taxon>
        <taxon>eudicotyledons</taxon>
        <taxon>Gunneridae</taxon>
        <taxon>Pentapetalae</taxon>
        <taxon>rosids</taxon>
        <taxon>malvids</taxon>
        <taxon>Myrtales</taxon>
        <taxon>Melastomataceae</taxon>
        <taxon>Melastomatoideae</taxon>
        <taxon>Melastomateae</taxon>
        <taxon>Melastoma</taxon>
    </lineage>
</organism>
<sequence length="700" mass="77783">MAPARELPCDADGNCMVCGQKAPPEETVSCTTCATPWHVSCLPPLSRPESEVAVTQWQCPDCSGMGRDGGGVNVVVSAAVGGGSLVAAVREIESDDRLTEKEKAKKRQELLSGRPSGDGDAAGDSREGSREKEKWNEVMEIFDGTINCSFCMQLPERPITTPCGHNFCLKCFQKWIRQGKRTCVNCRKTIPRQMVNRPRINSVLVSAIRMAKVARSNTTLAVGKTYHFVHNQNRPDKAFTTDRAKKPGNANACSGKIFVTVPRDHFGPILAENDPERNQGVLVGESWANRLECRQWGIHFPHVAGISGQSADGAQSVTLSGGYQDDEDHGDWFLYTGSGGRDLSGNKRTNKKQSSDQRFEKTNAALRVSCMKGYPVRVVRSHKEKRSPYAPERGLRYDGIYRIEKCWRKEGIQGFLMCRYLFVRCDNDAAPWASEEHGDRPRPLPVIKELDEAVDLTERKGSPSWDYEVEKECWTWVKPPPISKKPLQDGATGKIVSRPKRNAYLSLKQKLLKEFNCSVCRNILTLPLTTPCGHNFCKACLEGVFAGKSIMRERGQGGRMLRARRNVMKCPSCPCDIAEFLQNPQVNRELTGVIESLKSKIEEEENKVSGGDADADANANAGADANADDENLEEDDEEEDDESDDEEGDDELEEEEELSEEILETGEDPPSKRKKFNPGEEKEEEAEVEVVAMAVTKEDI</sequence>
<protein>
    <submittedName>
        <fullName evidence="1">Uncharacterized protein</fullName>
    </submittedName>
</protein>
<comment type="caution">
    <text evidence="1">The sequence shown here is derived from an EMBL/GenBank/DDBJ whole genome shotgun (WGS) entry which is preliminary data.</text>
</comment>
<gene>
    <name evidence="1" type="ORF">MLD38_009449</name>
</gene>
<accession>A0ACB9RXA2</accession>